<gene>
    <name evidence="2" type="ORF">GCM10009107_32880</name>
</gene>
<organism evidence="2 3">
    <name type="scientific">Ideonella azotifigens</name>
    <dbReference type="NCBI Taxonomy" id="513160"/>
    <lineage>
        <taxon>Bacteria</taxon>
        <taxon>Pseudomonadati</taxon>
        <taxon>Pseudomonadota</taxon>
        <taxon>Betaproteobacteria</taxon>
        <taxon>Burkholderiales</taxon>
        <taxon>Sphaerotilaceae</taxon>
        <taxon>Ideonella</taxon>
    </lineage>
</organism>
<evidence type="ECO:0000256" key="1">
    <source>
        <dbReference type="SAM" id="MobiDB-lite"/>
    </source>
</evidence>
<protein>
    <recommendedName>
        <fullName evidence="4">DUF560 domain-containing protein</fullName>
    </recommendedName>
</protein>
<name>A0ABN1K5J2_9BURK</name>
<proteinExistence type="predicted"/>
<accession>A0ABN1K5J2</accession>
<keyword evidence="3" id="KW-1185">Reference proteome</keyword>
<evidence type="ECO:0008006" key="4">
    <source>
        <dbReference type="Google" id="ProtNLM"/>
    </source>
</evidence>
<feature type="region of interest" description="Disordered" evidence="1">
    <location>
        <begin position="257"/>
        <end position="308"/>
    </location>
</feature>
<feature type="compositionally biased region" description="Low complexity" evidence="1">
    <location>
        <begin position="267"/>
        <end position="289"/>
    </location>
</feature>
<feature type="compositionally biased region" description="Low complexity" evidence="1">
    <location>
        <begin position="14"/>
        <end position="28"/>
    </location>
</feature>
<feature type="compositionally biased region" description="Pro residues" evidence="1">
    <location>
        <begin position="290"/>
        <end position="300"/>
    </location>
</feature>
<evidence type="ECO:0000313" key="3">
    <source>
        <dbReference type="Proteomes" id="UP001500279"/>
    </source>
</evidence>
<feature type="region of interest" description="Disordered" evidence="1">
    <location>
        <begin position="11"/>
        <end position="42"/>
    </location>
</feature>
<evidence type="ECO:0000313" key="2">
    <source>
        <dbReference type="EMBL" id="GAA0755419.1"/>
    </source>
</evidence>
<dbReference type="RefSeq" id="WP_231011944.1">
    <property type="nucleotide sequence ID" value="NZ_BAAAEW010000022.1"/>
</dbReference>
<reference evidence="2 3" key="1">
    <citation type="journal article" date="2019" name="Int. J. Syst. Evol. Microbiol.">
        <title>The Global Catalogue of Microorganisms (GCM) 10K type strain sequencing project: providing services to taxonomists for standard genome sequencing and annotation.</title>
        <authorList>
            <consortium name="The Broad Institute Genomics Platform"/>
            <consortium name="The Broad Institute Genome Sequencing Center for Infectious Disease"/>
            <person name="Wu L."/>
            <person name="Ma J."/>
        </authorList>
    </citation>
    <scope>NUCLEOTIDE SEQUENCE [LARGE SCALE GENOMIC DNA]</scope>
    <source>
        <strain evidence="2 3">JCM 15503</strain>
    </source>
</reference>
<feature type="compositionally biased region" description="Pro residues" evidence="1">
    <location>
        <begin position="29"/>
        <end position="40"/>
    </location>
</feature>
<dbReference type="EMBL" id="BAAAEW010000022">
    <property type="protein sequence ID" value="GAA0755419.1"/>
    <property type="molecule type" value="Genomic_DNA"/>
</dbReference>
<sequence length="466" mass="51146">MACLAGPQVAWGQGAPEAPAPEGLAPAPEANPPGLAPPLYQPQAWTAGPFQITPQLGLAYGTNSNLRLQPTKPLFSHFHAWMPGLSIVLPDGDQRYELSTRAELTRQLDSPQDNTDNAELALDGLNLLDERTALAWRAVLQDWHDVVGAGSDDTADHFRAHALAGVLRHDSEDGLLRLEAEFTRSAKRYLNHREQTAQADMQTRQAVLRAQHLVAPGVRVGAELRDTHTRYPLEAYAADNGDRRWYATVSFEPSQAGMPWPLPPLEGAPAPANPVDASDPADPAQADPQTPQPSAPPPSDWPGLPLAGTLKLGGEHKGFEAYAPYQGYKRRGWKGLSWEGELHWLFEGGHQLDLGLSRGASDAPGDAVDYQVAKRAQFGGSLRLSERQRMSLSFSRTDARYRGTEFPLGFVLNRDDRLDSADLGWRYDLARNWQLGVNLGWARRQSTLPFAAFTRRMNSLTLTANL</sequence>
<comment type="caution">
    <text evidence="2">The sequence shown here is derived from an EMBL/GenBank/DDBJ whole genome shotgun (WGS) entry which is preliminary data.</text>
</comment>
<dbReference type="Proteomes" id="UP001500279">
    <property type="component" value="Unassembled WGS sequence"/>
</dbReference>